<gene>
    <name evidence="2" type="ORF">EYF80_019400</name>
</gene>
<feature type="region of interest" description="Disordered" evidence="1">
    <location>
        <begin position="42"/>
        <end position="136"/>
    </location>
</feature>
<dbReference type="AlphaFoldDB" id="A0A4Z2HZE2"/>
<feature type="compositionally biased region" description="Basic and acidic residues" evidence="1">
    <location>
        <begin position="72"/>
        <end position="83"/>
    </location>
</feature>
<evidence type="ECO:0000313" key="3">
    <source>
        <dbReference type="Proteomes" id="UP000314294"/>
    </source>
</evidence>
<protein>
    <submittedName>
        <fullName evidence="2">Uncharacterized protein</fullName>
    </submittedName>
</protein>
<organism evidence="2 3">
    <name type="scientific">Liparis tanakae</name>
    <name type="common">Tanaka's snailfish</name>
    <dbReference type="NCBI Taxonomy" id="230148"/>
    <lineage>
        <taxon>Eukaryota</taxon>
        <taxon>Metazoa</taxon>
        <taxon>Chordata</taxon>
        <taxon>Craniata</taxon>
        <taxon>Vertebrata</taxon>
        <taxon>Euteleostomi</taxon>
        <taxon>Actinopterygii</taxon>
        <taxon>Neopterygii</taxon>
        <taxon>Teleostei</taxon>
        <taxon>Neoteleostei</taxon>
        <taxon>Acanthomorphata</taxon>
        <taxon>Eupercaria</taxon>
        <taxon>Perciformes</taxon>
        <taxon>Cottioidei</taxon>
        <taxon>Cottales</taxon>
        <taxon>Liparidae</taxon>
        <taxon>Liparis</taxon>
    </lineage>
</organism>
<dbReference type="Proteomes" id="UP000314294">
    <property type="component" value="Unassembled WGS sequence"/>
</dbReference>
<sequence>MPIDATAPQSFSLDSATQGIQATESGLVMSDGNRAWNHRAMNRSLRDDPGGVNDNNRKAILGTGETLSGRTAGDRGPEDHGNEDQPLLSNQRAAKRGLDMTGKAAALVHNRGFDLDRVSRRSTEPDTDVESTDEHE</sequence>
<evidence type="ECO:0000256" key="1">
    <source>
        <dbReference type="SAM" id="MobiDB-lite"/>
    </source>
</evidence>
<dbReference type="OrthoDB" id="8958367at2759"/>
<dbReference type="EMBL" id="SRLO01000164">
    <property type="protein sequence ID" value="TNN70374.1"/>
    <property type="molecule type" value="Genomic_DNA"/>
</dbReference>
<name>A0A4Z2HZE2_9TELE</name>
<keyword evidence="3" id="KW-1185">Reference proteome</keyword>
<reference evidence="2 3" key="1">
    <citation type="submission" date="2019-03" db="EMBL/GenBank/DDBJ databases">
        <title>First draft genome of Liparis tanakae, snailfish: a comprehensive survey of snailfish specific genes.</title>
        <authorList>
            <person name="Kim W."/>
            <person name="Song I."/>
            <person name="Jeong J.-H."/>
            <person name="Kim D."/>
            <person name="Kim S."/>
            <person name="Ryu S."/>
            <person name="Song J.Y."/>
            <person name="Lee S.K."/>
        </authorList>
    </citation>
    <scope>NUCLEOTIDE SEQUENCE [LARGE SCALE GENOMIC DNA]</scope>
    <source>
        <tissue evidence="2">Muscle</tissue>
    </source>
</reference>
<comment type="caution">
    <text evidence="2">The sequence shown here is derived from an EMBL/GenBank/DDBJ whole genome shotgun (WGS) entry which is preliminary data.</text>
</comment>
<accession>A0A4Z2HZE2</accession>
<proteinExistence type="predicted"/>
<feature type="compositionally biased region" description="Basic and acidic residues" evidence="1">
    <location>
        <begin position="111"/>
        <end position="124"/>
    </location>
</feature>
<feature type="compositionally biased region" description="Acidic residues" evidence="1">
    <location>
        <begin position="125"/>
        <end position="136"/>
    </location>
</feature>
<evidence type="ECO:0000313" key="2">
    <source>
        <dbReference type="EMBL" id="TNN70374.1"/>
    </source>
</evidence>